<dbReference type="AlphaFoldDB" id="A0A8X6YAK8"/>
<evidence type="ECO:0000313" key="1">
    <source>
        <dbReference type="EMBL" id="GFY68592.1"/>
    </source>
</evidence>
<sequence length="99" mass="11242">MRYHWDRLYGLLVRSGQLELLLLLGFFPYRPILDLSAGWDGDGCTRYEGGAIHRTCLFFDGHSSYLSSRRTCTSNDLPGAFTKNPLLNETRTVKAQLSL</sequence>
<proteinExistence type="predicted"/>
<organism evidence="1 2">
    <name type="scientific">Trichonephila inaurata madagascariensis</name>
    <dbReference type="NCBI Taxonomy" id="2747483"/>
    <lineage>
        <taxon>Eukaryota</taxon>
        <taxon>Metazoa</taxon>
        <taxon>Ecdysozoa</taxon>
        <taxon>Arthropoda</taxon>
        <taxon>Chelicerata</taxon>
        <taxon>Arachnida</taxon>
        <taxon>Araneae</taxon>
        <taxon>Araneomorphae</taxon>
        <taxon>Entelegynae</taxon>
        <taxon>Araneoidea</taxon>
        <taxon>Nephilidae</taxon>
        <taxon>Trichonephila</taxon>
        <taxon>Trichonephila inaurata</taxon>
    </lineage>
</organism>
<gene>
    <name evidence="1" type="ORF">TNIN_395621</name>
</gene>
<accession>A0A8X6YAK8</accession>
<evidence type="ECO:0000313" key="2">
    <source>
        <dbReference type="Proteomes" id="UP000886998"/>
    </source>
</evidence>
<dbReference type="Proteomes" id="UP000886998">
    <property type="component" value="Unassembled WGS sequence"/>
</dbReference>
<dbReference type="EMBL" id="BMAV01017139">
    <property type="protein sequence ID" value="GFY68592.1"/>
    <property type="molecule type" value="Genomic_DNA"/>
</dbReference>
<name>A0A8X6YAK8_9ARAC</name>
<keyword evidence="2" id="KW-1185">Reference proteome</keyword>
<comment type="caution">
    <text evidence="1">The sequence shown here is derived from an EMBL/GenBank/DDBJ whole genome shotgun (WGS) entry which is preliminary data.</text>
</comment>
<reference evidence="1" key="1">
    <citation type="submission" date="2020-08" db="EMBL/GenBank/DDBJ databases">
        <title>Multicomponent nature underlies the extraordinary mechanical properties of spider dragline silk.</title>
        <authorList>
            <person name="Kono N."/>
            <person name="Nakamura H."/>
            <person name="Mori M."/>
            <person name="Yoshida Y."/>
            <person name="Ohtoshi R."/>
            <person name="Malay A.D."/>
            <person name="Moran D.A.P."/>
            <person name="Tomita M."/>
            <person name="Numata K."/>
            <person name="Arakawa K."/>
        </authorList>
    </citation>
    <scope>NUCLEOTIDE SEQUENCE</scope>
</reference>
<protein>
    <submittedName>
        <fullName evidence="1">Uncharacterized protein</fullName>
    </submittedName>
</protein>